<name>S2YZL3_9CORY</name>
<dbReference type="EMBL" id="ATBY01000012">
    <property type="protein sequence ID" value="EPD69808.1"/>
    <property type="molecule type" value="Genomic_DNA"/>
</dbReference>
<evidence type="ECO:0000259" key="3">
    <source>
        <dbReference type="Pfam" id="PF02826"/>
    </source>
</evidence>
<evidence type="ECO:0000256" key="2">
    <source>
        <dbReference type="ARBA" id="ARBA00023027"/>
    </source>
</evidence>
<reference evidence="4 5" key="1">
    <citation type="submission" date="2013-05" db="EMBL/GenBank/DDBJ databases">
        <title>The Genome Sequence of Corynebacterium pyruviciproducens 1773O (ATCC BAA-1742).</title>
        <authorList>
            <consortium name="The Broad Institute Genomics Platform"/>
            <person name="Earl A."/>
            <person name="Ward D."/>
            <person name="Feldgarden M."/>
            <person name="Gevers D."/>
            <person name="Tong J."/>
            <person name="Walker B."/>
            <person name="Young S."/>
            <person name="Zeng Q."/>
            <person name="Gargeya S."/>
            <person name="Fitzgerald M."/>
            <person name="Haas B."/>
            <person name="Abouelleil A."/>
            <person name="Allen A.W."/>
            <person name="Alvarado L."/>
            <person name="Arachchi H.M."/>
            <person name="Berlin A.M."/>
            <person name="Chapman S.B."/>
            <person name="Gainer-Dewar J."/>
            <person name="Goldberg J."/>
            <person name="Griggs A."/>
            <person name="Gujja S."/>
            <person name="Hansen M."/>
            <person name="Howarth C."/>
            <person name="Imamovic A."/>
            <person name="Ireland A."/>
            <person name="Larimer J."/>
            <person name="McCowan C."/>
            <person name="Murphy C."/>
            <person name="Pearson M."/>
            <person name="Poon T.W."/>
            <person name="Priest M."/>
            <person name="Roberts A."/>
            <person name="Saif S."/>
            <person name="Shea T."/>
            <person name="Sisk P."/>
            <person name="Sykes S."/>
            <person name="Wortman J."/>
            <person name="Nusbaum C."/>
            <person name="Birren B."/>
        </authorList>
    </citation>
    <scope>NUCLEOTIDE SEQUENCE [LARGE SCALE GENOMIC DNA]</scope>
    <source>
        <strain evidence="4 5">ATCC BAA-1742</strain>
    </source>
</reference>
<dbReference type="PATRIC" id="fig|1125779.3.peg.1121"/>
<evidence type="ECO:0000313" key="4">
    <source>
        <dbReference type="EMBL" id="EPD69808.1"/>
    </source>
</evidence>
<dbReference type="PANTHER" id="PTHR43333">
    <property type="entry name" value="2-HACID_DH_C DOMAIN-CONTAINING PROTEIN"/>
    <property type="match status" value="1"/>
</dbReference>
<dbReference type="HOGENOM" id="CLU_019796_1_0_11"/>
<dbReference type="Gene3D" id="3.40.50.720">
    <property type="entry name" value="NAD(P)-binding Rossmann-like Domain"/>
    <property type="match status" value="2"/>
</dbReference>
<dbReference type="STRING" id="1125779.HMPREF1219_01140"/>
<organism evidence="4 5">
    <name type="scientific">Corynebacterium pyruviciproducens ATCC BAA-1742</name>
    <dbReference type="NCBI Taxonomy" id="1125779"/>
    <lineage>
        <taxon>Bacteria</taxon>
        <taxon>Bacillati</taxon>
        <taxon>Actinomycetota</taxon>
        <taxon>Actinomycetes</taxon>
        <taxon>Mycobacteriales</taxon>
        <taxon>Corynebacteriaceae</taxon>
        <taxon>Corynebacterium</taxon>
    </lineage>
</organism>
<protein>
    <recommendedName>
        <fullName evidence="3">D-isomer specific 2-hydroxyacid dehydrogenase NAD-binding domain-containing protein</fullName>
    </recommendedName>
</protein>
<dbReference type="InterPro" id="IPR006140">
    <property type="entry name" value="D-isomer_DH_NAD-bd"/>
</dbReference>
<dbReference type="GO" id="GO:0051287">
    <property type="term" value="F:NAD binding"/>
    <property type="evidence" value="ECO:0007669"/>
    <property type="project" value="InterPro"/>
</dbReference>
<comment type="caution">
    <text evidence="4">The sequence shown here is derived from an EMBL/GenBank/DDBJ whole genome shotgun (WGS) entry which is preliminary data.</text>
</comment>
<dbReference type="InterPro" id="IPR036291">
    <property type="entry name" value="NAD(P)-bd_dom_sf"/>
</dbReference>
<dbReference type="SUPFAM" id="SSF51735">
    <property type="entry name" value="NAD(P)-binding Rossmann-fold domains"/>
    <property type="match status" value="1"/>
</dbReference>
<dbReference type="InterPro" id="IPR029753">
    <property type="entry name" value="D-isomer_DH_CS"/>
</dbReference>
<evidence type="ECO:0000313" key="5">
    <source>
        <dbReference type="Proteomes" id="UP000014408"/>
    </source>
</evidence>
<gene>
    <name evidence="4" type="ORF">HMPREF1219_01140</name>
</gene>
<dbReference type="PANTHER" id="PTHR43333:SF1">
    <property type="entry name" value="D-ISOMER SPECIFIC 2-HYDROXYACID DEHYDROGENASE NAD-BINDING DOMAIN-CONTAINING PROTEIN"/>
    <property type="match status" value="1"/>
</dbReference>
<evidence type="ECO:0000256" key="1">
    <source>
        <dbReference type="ARBA" id="ARBA00023002"/>
    </source>
</evidence>
<keyword evidence="5" id="KW-1185">Reference proteome</keyword>
<dbReference type="AlphaFoldDB" id="S2YZL3"/>
<keyword evidence="2" id="KW-0520">NAD</keyword>
<proteinExistence type="predicted"/>
<accession>S2YZL3</accession>
<keyword evidence="1" id="KW-0560">Oxidoreductase</keyword>
<dbReference type="PROSITE" id="PS00671">
    <property type="entry name" value="D_2_HYDROXYACID_DH_3"/>
    <property type="match status" value="1"/>
</dbReference>
<feature type="domain" description="D-isomer specific 2-hydroxyacid dehydrogenase NAD-binding" evidence="3">
    <location>
        <begin position="149"/>
        <end position="310"/>
    </location>
</feature>
<dbReference type="Proteomes" id="UP000014408">
    <property type="component" value="Unassembled WGS sequence"/>
</dbReference>
<dbReference type="CDD" id="cd12159">
    <property type="entry name" value="2-Hacid_dh_2"/>
    <property type="match status" value="1"/>
</dbReference>
<dbReference type="Pfam" id="PF02826">
    <property type="entry name" value="2-Hacid_dh_C"/>
    <property type="match status" value="1"/>
</dbReference>
<dbReference type="GO" id="GO:0016616">
    <property type="term" value="F:oxidoreductase activity, acting on the CH-OH group of donors, NAD or NADP as acceptor"/>
    <property type="evidence" value="ECO:0007669"/>
    <property type="project" value="UniProtKB-ARBA"/>
</dbReference>
<dbReference type="eggNOG" id="COG0111">
    <property type="taxonomic scope" value="Bacteria"/>
</dbReference>
<sequence length="347" mass="37330">MVQWTVFAKAPENRRVRGVPAAAHGPRPQPQVAVIGTLVGMKFTMLPHVWKETIDQLTERGHEYVPYEGHVPEGTEFIVFNGTAADFPEELPESVGFVHTHFAGVDSLVKAGYLTPGKLRWSNAQGLYADTVAESTLGLLLGVTQMLKTAITTASWDAAEEMHENKVWLFNSKVAVVGAGGIGSAIVPLLKSFGATVQAVTHSGREIEGADESLAMGEFNWGEPDIIITVTPLTKETHHMVNAETLKKMKDTAIVINVGRGPLVDTDALTEALTSGTIAAAGLDVLEPEPLPADHPLWKLNNCLITPHVANTNPVIRHRTGLAAAASAEAFEKGERMPTEVDPQRGY</sequence>